<dbReference type="InterPro" id="IPR051053">
    <property type="entry name" value="ECH/Chromodomain_protein"/>
</dbReference>
<dbReference type="Proteomes" id="UP000717328">
    <property type="component" value="Unassembled WGS sequence"/>
</dbReference>
<evidence type="ECO:0000256" key="4">
    <source>
        <dbReference type="SAM" id="SignalP"/>
    </source>
</evidence>
<keyword evidence="6" id="KW-1185">Reference proteome</keyword>
<organism evidence="5 6">
    <name type="scientific">Sphagnurus paluster</name>
    <dbReference type="NCBI Taxonomy" id="117069"/>
    <lineage>
        <taxon>Eukaryota</taxon>
        <taxon>Fungi</taxon>
        <taxon>Dikarya</taxon>
        <taxon>Basidiomycota</taxon>
        <taxon>Agaricomycotina</taxon>
        <taxon>Agaricomycetes</taxon>
        <taxon>Agaricomycetidae</taxon>
        <taxon>Agaricales</taxon>
        <taxon>Tricholomatineae</taxon>
        <taxon>Lyophyllaceae</taxon>
        <taxon>Sphagnurus</taxon>
    </lineage>
</organism>
<comment type="caution">
    <text evidence="5">The sequence shown here is derived from an EMBL/GenBank/DDBJ whole genome shotgun (WGS) entry which is preliminary data.</text>
</comment>
<evidence type="ECO:0000256" key="2">
    <source>
        <dbReference type="ARBA" id="ARBA00023140"/>
    </source>
</evidence>
<sequence>MSLIINVTLMLPFSPVGVAKANEVLIWGKKKGAQELLECGFVNQIFPAQSAESFHIAVRKHLLGELEGLDPTALLEMKRLLRATLKDRNDPDAILKVTKQLQLAQAERFASGIPKEKFAKIARKEIKHKL</sequence>
<dbReference type="Pfam" id="PF00378">
    <property type="entry name" value="ECH_1"/>
    <property type="match status" value="1"/>
</dbReference>
<keyword evidence="3" id="KW-0413">Isomerase</keyword>
<dbReference type="PANTHER" id="PTHR43684:SF1">
    <property type="entry name" value="ENOYL-COA DELTA ISOMERASE 2"/>
    <property type="match status" value="1"/>
</dbReference>
<dbReference type="Gene3D" id="3.90.226.10">
    <property type="entry name" value="2-enoyl-CoA Hydratase, Chain A, domain 1"/>
    <property type="match status" value="1"/>
</dbReference>
<feature type="signal peptide" evidence="4">
    <location>
        <begin position="1"/>
        <end position="21"/>
    </location>
</feature>
<evidence type="ECO:0000256" key="1">
    <source>
        <dbReference type="ARBA" id="ARBA00004275"/>
    </source>
</evidence>
<feature type="chain" id="PRO_5040246208" evidence="4">
    <location>
        <begin position="22"/>
        <end position="130"/>
    </location>
</feature>
<comment type="subcellular location">
    <subcellularLocation>
        <location evidence="1">Peroxisome</location>
    </subcellularLocation>
</comment>
<protein>
    <submittedName>
        <fullName evidence="5">Uncharacterized protein</fullName>
    </submittedName>
</protein>
<dbReference type="InterPro" id="IPR029045">
    <property type="entry name" value="ClpP/crotonase-like_dom_sf"/>
</dbReference>
<dbReference type="GO" id="GO:0005782">
    <property type="term" value="C:peroxisomal matrix"/>
    <property type="evidence" value="ECO:0007669"/>
    <property type="project" value="TreeGrafter"/>
</dbReference>
<dbReference type="GO" id="GO:0006635">
    <property type="term" value="P:fatty acid beta-oxidation"/>
    <property type="evidence" value="ECO:0007669"/>
    <property type="project" value="TreeGrafter"/>
</dbReference>
<proteinExistence type="predicted"/>
<accession>A0A9P7GQP9</accession>
<evidence type="ECO:0000256" key="3">
    <source>
        <dbReference type="ARBA" id="ARBA00023235"/>
    </source>
</evidence>
<reference evidence="5" key="1">
    <citation type="submission" date="2021-02" db="EMBL/GenBank/DDBJ databases">
        <authorList>
            <person name="Nieuwenhuis M."/>
            <person name="Van De Peppel L.J.J."/>
        </authorList>
    </citation>
    <scope>NUCLEOTIDE SEQUENCE</scope>
    <source>
        <strain evidence="5">D49</strain>
    </source>
</reference>
<gene>
    <name evidence="5" type="ORF">H0H81_001159</name>
</gene>
<dbReference type="OrthoDB" id="448450at2759"/>
<keyword evidence="2" id="KW-0576">Peroxisome</keyword>
<reference evidence="5" key="2">
    <citation type="submission" date="2021-10" db="EMBL/GenBank/DDBJ databases">
        <title>Phylogenomics reveals ancestral predisposition of the termite-cultivated fungus Termitomyces towards a domesticated lifestyle.</title>
        <authorList>
            <person name="Auxier B."/>
            <person name="Grum-Grzhimaylo A."/>
            <person name="Cardenas M.E."/>
            <person name="Lodge J.D."/>
            <person name="Laessoe T."/>
            <person name="Pedersen O."/>
            <person name="Smith M.E."/>
            <person name="Kuyper T.W."/>
            <person name="Franco-Molano E.A."/>
            <person name="Baroni T.J."/>
            <person name="Aanen D.K."/>
        </authorList>
    </citation>
    <scope>NUCLEOTIDE SEQUENCE</scope>
    <source>
        <strain evidence="5">D49</strain>
    </source>
</reference>
<dbReference type="PANTHER" id="PTHR43684">
    <property type="match status" value="1"/>
</dbReference>
<evidence type="ECO:0000313" key="6">
    <source>
        <dbReference type="Proteomes" id="UP000717328"/>
    </source>
</evidence>
<dbReference type="InterPro" id="IPR001753">
    <property type="entry name" value="Enoyl-CoA_hydra/iso"/>
</dbReference>
<evidence type="ECO:0000313" key="5">
    <source>
        <dbReference type="EMBL" id="KAG5654518.1"/>
    </source>
</evidence>
<name>A0A9P7GQP9_9AGAR</name>
<keyword evidence="4" id="KW-0732">Signal</keyword>
<dbReference type="GO" id="GO:0004165">
    <property type="term" value="F:delta(3)-delta(2)-enoyl-CoA isomerase activity"/>
    <property type="evidence" value="ECO:0007669"/>
    <property type="project" value="UniProtKB-ARBA"/>
</dbReference>
<dbReference type="AlphaFoldDB" id="A0A9P7GQP9"/>
<dbReference type="EMBL" id="JABCKI010000006">
    <property type="protein sequence ID" value="KAG5654518.1"/>
    <property type="molecule type" value="Genomic_DNA"/>
</dbReference>
<dbReference type="SUPFAM" id="SSF52096">
    <property type="entry name" value="ClpP/crotonase"/>
    <property type="match status" value="1"/>
</dbReference>